<reference evidence="5 6" key="1">
    <citation type="submission" date="2020-08" db="EMBL/GenBank/DDBJ databases">
        <title>Novel species isolated from subtropical streams in China.</title>
        <authorList>
            <person name="Lu H."/>
        </authorList>
    </citation>
    <scope>NUCLEOTIDE SEQUENCE [LARGE SCALE GENOMIC DNA]</scope>
    <source>
        <strain evidence="5 6">FT31W</strain>
    </source>
</reference>
<dbReference type="SUPFAM" id="SSF55785">
    <property type="entry name" value="PYP-like sensor domain (PAS domain)"/>
    <property type="match status" value="1"/>
</dbReference>
<dbReference type="InterPro" id="IPR035965">
    <property type="entry name" value="PAS-like_dom_sf"/>
</dbReference>
<dbReference type="PROSITE" id="PS50887">
    <property type="entry name" value="GGDEF"/>
    <property type="match status" value="1"/>
</dbReference>
<dbReference type="InterPro" id="IPR000160">
    <property type="entry name" value="GGDEF_dom"/>
</dbReference>
<dbReference type="Gene3D" id="3.30.70.270">
    <property type="match status" value="1"/>
</dbReference>
<gene>
    <name evidence="5" type="ORF">H8K27_14535</name>
</gene>
<dbReference type="SMART" id="SM00267">
    <property type="entry name" value="GGDEF"/>
    <property type="match status" value="1"/>
</dbReference>
<evidence type="ECO:0000256" key="1">
    <source>
        <dbReference type="ARBA" id="ARBA00012528"/>
    </source>
</evidence>
<name>A0ABR6YR29_9BURK</name>
<proteinExistence type="predicted"/>
<dbReference type="PANTHER" id="PTHR45138:SF9">
    <property type="entry name" value="DIGUANYLATE CYCLASE DGCM-RELATED"/>
    <property type="match status" value="1"/>
</dbReference>
<comment type="catalytic activity">
    <reaction evidence="2">
        <text>2 GTP = 3',3'-c-di-GMP + 2 diphosphate</text>
        <dbReference type="Rhea" id="RHEA:24898"/>
        <dbReference type="ChEBI" id="CHEBI:33019"/>
        <dbReference type="ChEBI" id="CHEBI:37565"/>
        <dbReference type="ChEBI" id="CHEBI:58805"/>
        <dbReference type="EC" id="2.7.7.65"/>
    </reaction>
</comment>
<sequence length="334" mass="37307">MSMQLAAGVLNQIFNTISVGLIVVDRNNQILLWNDWVEKRSNIETSAAIGRHIASVFDETPSAAFTSAITKTIDYGLPVILSNALHRSPLPLYERNDKNREKKRIHQSITLTPLEVDGERQCLIQITDSTTSIKREKILRSHSELLKKEATTDGLTGIYNRRFFDEHFKMALAQAVRHGTSLSVFMVDIDFFKQFNDYYGHVAGDKALIQVAGALKSQLLRASDVLARFGGEEFVLMLPNISQESAMQFAEKLQSAIRDLRIPHEKSLVSPHISISVGFSHFSKDTPLDSAALLKTADAALYAAKNNGRNRIFFLSLPLLTEQSRLFSAPAPKH</sequence>
<dbReference type="PROSITE" id="PS50112">
    <property type="entry name" value="PAS"/>
    <property type="match status" value="1"/>
</dbReference>
<dbReference type="SUPFAM" id="SSF55073">
    <property type="entry name" value="Nucleotide cyclase"/>
    <property type="match status" value="1"/>
</dbReference>
<evidence type="ECO:0000313" key="5">
    <source>
        <dbReference type="EMBL" id="MBC3886347.1"/>
    </source>
</evidence>
<dbReference type="InterPro" id="IPR029787">
    <property type="entry name" value="Nucleotide_cyclase"/>
</dbReference>
<feature type="domain" description="PAS" evidence="3">
    <location>
        <begin position="6"/>
        <end position="76"/>
    </location>
</feature>
<dbReference type="Pfam" id="PF00989">
    <property type="entry name" value="PAS"/>
    <property type="match status" value="1"/>
</dbReference>
<dbReference type="Gene3D" id="3.30.450.20">
    <property type="entry name" value="PAS domain"/>
    <property type="match status" value="1"/>
</dbReference>
<organism evidence="5 6">
    <name type="scientific">Undibacterium griseum</name>
    <dbReference type="NCBI Taxonomy" id="2762295"/>
    <lineage>
        <taxon>Bacteria</taxon>
        <taxon>Pseudomonadati</taxon>
        <taxon>Pseudomonadota</taxon>
        <taxon>Betaproteobacteria</taxon>
        <taxon>Burkholderiales</taxon>
        <taxon>Oxalobacteraceae</taxon>
        <taxon>Undibacterium</taxon>
    </lineage>
</organism>
<accession>A0ABR6YR29</accession>
<evidence type="ECO:0000259" key="4">
    <source>
        <dbReference type="PROSITE" id="PS50887"/>
    </source>
</evidence>
<evidence type="ECO:0000259" key="3">
    <source>
        <dbReference type="PROSITE" id="PS50112"/>
    </source>
</evidence>
<dbReference type="EMBL" id="JACOGC010000006">
    <property type="protein sequence ID" value="MBC3886347.1"/>
    <property type="molecule type" value="Genomic_DNA"/>
</dbReference>
<dbReference type="RefSeq" id="WP_186863904.1">
    <property type="nucleotide sequence ID" value="NZ_JACOGC010000006.1"/>
</dbReference>
<dbReference type="InterPro" id="IPR013767">
    <property type="entry name" value="PAS_fold"/>
</dbReference>
<dbReference type="Proteomes" id="UP000613113">
    <property type="component" value="Unassembled WGS sequence"/>
</dbReference>
<comment type="caution">
    <text evidence="5">The sequence shown here is derived from an EMBL/GenBank/DDBJ whole genome shotgun (WGS) entry which is preliminary data.</text>
</comment>
<dbReference type="EC" id="2.7.7.65" evidence="1"/>
<dbReference type="InterPro" id="IPR050469">
    <property type="entry name" value="Diguanylate_Cyclase"/>
</dbReference>
<feature type="domain" description="GGDEF" evidence="4">
    <location>
        <begin position="180"/>
        <end position="317"/>
    </location>
</feature>
<evidence type="ECO:0000313" key="6">
    <source>
        <dbReference type="Proteomes" id="UP000613113"/>
    </source>
</evidence>
<dbReference type="InterPro" id="IPR000014">
    <property type="entry name" value="PAS"/>
</dbReference>
<keyword evidence="6" id="KW-1185">Reference proteome</keyword>
<dbReference type="Pfam" id="PF00990">
    <property type="entry name" value="GGDEF"/>
    <property type="match status" value="1"/>
</dbReference>
<evidence type="ECO:0000256" key="2">
    <source>
        <dbReference type="ARBA" id="ARBA00034247"/>
    </source>
</evidence>
<dbReference type="CDD" id="cd00130">
    <property type="entry name" value="PAS"/>
    <property type="match status" value="1"/>
</dbReference>
<dbReference type="InterPro" id="IPR043128">
    <property type="entry name" value="Rev_trsase/Diguanyl_cyclase"/>
</dbReference>
<protein>
    <recommendedName>
        <fullName evidence="1">diguanylate cyclase</fullName>
        <ecNumber evidence="1">2.7.7.65</ecNumber>
    </recommendedName>
</protein>
<dbReference type="NCBIfam" id="TIGR00254">
    <property type="entry name" value="GGDEF"/>
    <property type="match status" value="1"/>
</dbReference>
<dbReference type="PANTHER" id="PTHR45138">
    <property type="entry name" value="REGULATORY COMPONENTS OF SENSORY TRANSDUCTION SYSTEM"/>
    <property type="match status" value="1"/>
</dbReference>
<dbReference type="CDD" id="cd01949">
    <property type="entry name" value="GGDEF"/>
    <property type="match status" value="1"/>
</dbReference>